<dbReference type="EMBL" id="CP119312">
    <property type="protein sequence ID" value="WEK05792.1"/>
    <property type="molecule type" value="Genomic_DNA"/>
</dbReference>
<dbReference type="Proteomes" id="UP001217476">
    <property type="component" value="Chromosome"/>
</dbReference>
<sequence>MSRTYKVIDLRSTIIDPEPMMVTASTPEEAVRLQLDLELVRAGERGDLLARVYWTERSGVTNMVRLYRRVRGTA</sequence>
<dbReference type="AlphaFoldDB" id="A0AAJ5VYI9"/>
<name>A0AAJ5VYI9_9HYPH</name>
<protein>
    <submittedName>
        <fullName evidence="1">Uncharacterized protein</fullName>
    </submittedName>
</protein>
<accession>A0AAJ5VYI9</accession>
<gene>
    <name evidence="1" type="ORF">P0Y65_05920</name>
</gene>
<organism evidence="1 2">
    <name type="scientific">Candidatus Devosia phytovorans</name>
    <dbReference type="NCBI Taxonomy" id="3121372"/>
    <lineage>
        <taxon>Bacteria</taxon>
        <taxon>Pseudomonadati</taxon>
        <taxon>Pseudomonadota</taxon>
        <taxon>Alphaproteobacteria</taxon>
        <taxon>Hyphomicrobiales</taxon>
        <taxon>Devosiaceae</taxon>
        <taxon>Devosia</taxon>
    </lineage>
</organism>
<evidence type="ECO:0000313" key="2">
    <source>
        <dbReference type="Proteomes" id="UP001217476"/>
    </source>
</evidence>
<proteinExistence type="predicted"/>
<evidence type="ECO:0000313" key="1">
    <source>
        <dbReference type="EMBL" id="WEK05792.1"/>
    </source>
</evidence>
<reference evidence="1" key="1">
    <citation type="submission" date="2023-03" db="EMBL/GenBank/DDBJ databases">
        <title>Andean soil-derived lignocellulolytic bacterial consortium as a source of novel taxa and putative plastic-active enzymes.</title>
        <authorList>
            <person name="Diaz-Garcia L."/>
            <person name="Chuvochina M."/>
            <person name="Feuerriegel G."/>
            <person name="Bunk B."/>
            <person name="Sproer C."/>
            <person name="Streit W.R."/>
            <person name="Rodriguez L.M."/>
            <person name="Overmann J."/>
            <person name="Jimenez D.J."/>
        </authorList>
    </citation>
    <scope>NUCLEOTIDE SEQUENCE</scope>
    <source>
        <strain evidence="1">MAG 4196</strain>
    </source>
</reference>